<proteinExistence type="predicted"/>
<organism evidence="2 3">
    <name type="scientific">Nisaea acidiphila</name>
    <dbReference type="NCBI Taxonomy" id="1862145"/>
    <lineage>
        <taxon>Bacteria</taxon>
        <taxon>Pseudomonadati</taxon>
        <taxon>Pseudomonadota</taxon>
        <taxon>Alphaproteobacteria</taxon>
        <taxon>Rhodospirillales</taxon>
        <taxon>Thalassobaculaceae</taxon>
        <taxon>Nisaea</taxon>
    </lineage>
</organism>
<evidence type="ECO:0000313" key="2">
    <source>
        <dbReference type="EMBL" id="UUX48749.1"/>
    </source>
</evidence>
<evidence type="ECO:0000313" key="3">
    <source>
        <dbReference type="Proteomes" id="UP001060336"/>
    </source>
</evidence>
<keyword evidence="1" id="KW-1133">Transmembrane helix</keyword>
<reference evidence="2" key="1">
    <citation type="submission" date="2022-08" db="EMBL/GenBank/DDBJ databases">
        <title>Nisaea acidiphila sp. nov., isolated from a marine algal debris and emended description of the genus Nisaea Urios et al. 2008.</title>
        <authorList>
            <person name="Kwon K."/>
        </authorList>
    </citation>
    <scope>NUCLEOTIDE SEQUENCE</scope>
    <source>
        <strain evidence="2">MEBiC11861</strain>
    </source>
</reference>
<dbReference type="RefSeq" id="WP_257767251.1">
    <property type="nucleotide sequence ID" value="NZ_CP102480.1"/>
</dbReference>
<feature type="transmembrane region" description="Helical" evidence="1">
    <location>
        <begin position="126"/>
        <end position="150"/>
    </location>
</feature>
<keyword evidence="1" id="KW-0812">Transmembrane</keyword>
<keyword evidence="3" id="KW-1185">Reference proteome</keyword>
<feature type="transmembrane region" description="Helical" evidence="1">
    <location>
        <begin position="95"/>
        <end position="114"/>
    </location>
</feature>
<name>A0A9J7ATQ1_9PROT</name>
<sequence length="156" mass="16844">MRKTAISILVHPATLIVSTLLVMAMAGVVGGGILPAFLESLKPDVVAGDLELTDDIAVILVTFGVFLEERELLAKRIFGEEMPEGEHMMNEHAEFYGAVLLLVGLVMEIVDQAFEPLLLNNGLATAGLSLMVLFHATTILVGLGYILTFFRRAPAH</sequence>
<feature type="transmembrane region" description="Helical" evidence="1">
    <location>
        <begin position="12"/>
        <end position="36"/>
    </location>
</feature>
<dbReference type="EMBL" id="CP102480">
    <property type="protein sequence ID" value="UUX48749.1"/>
    <property type="molecule type" value="Genomic_DNA"/>
</dbReference>
<protein>
    <submittedName>
        <fullName evidence="2">Uncharacterized protein</fullName>
    </submittedName>
</protein>
<gene>
    <name evidence="2" type="ORF">NUH88_15205</name>
</gene>
<dbReference type="AlphaFoldDB" id="A0A9J7ATQ1"/>
<keyword evidence="1" id="KW-0472">Membrane</keyword>
<accession>A0A9J7ATQ1</accession>
<evidence type="ECO:0000256" key="1">
    <source>
        <dbReference type="SAM" id="Phobius"/>
    </source>
</evidence>
<dbReference type="KEGG" id="naci:NUH88_15205"/>
<dbReference type="Proteomes" id="UP001060336">
    <property type="component" value="Chromosome"/>
</dbReference>
<feature type="transmembrane region" description="Helical" evidence="1">
    <location>
        <begin position="56"/>
        <end position="74"/>
    </location>
</feature>